<evidence type="ECO:0000313" key="2">
    <source>
        <dbReference type="Proteomes" id="UP000646523"/>
    </source>
</evidence>
<dbReference type="RefSeq" id="WP_189124934.1">
    <property type="nucleotide sequence ID" value="NZ_BMNH01000008.1"/>
</dbReference>
<organism evidence="1 2">
    <name type="scientific">Nonomuraea cavernae</name>
    <dbReference type="NCBI Taxonomy" id="2045107"/>
    <lineage>
        <taxon>Bacteria</taxon>
        <taxon>Bacillati</taxon>
        <taxon>Actinomycetota</taxon>
        <taxon>Actinomycetes</taxon>
        <taxon>Streptosporangiales</taxon>
        <taxon>Streptosporangiaceae</taxon>
        <taxon>Nonomuraea</taxon>
    </lineage>
</organism>
<evidence type="ECO:0000313" key="1">
    <source>
        <dbReference type="EMBL" id="GGO70023.1"/>
    </source>
</evidence>
<gene>
    <name evidence="1" type="ORF">GCM10012289_32500</name>
</gene>
<dbReference type="Proteomes" id="UP000646523">
    <property type="component" value="Unassembled WGS sequence"/>
</dbReference>
<keyword evidence="2" id="KW-1185">Reference proteome</keyword>
<proteinExistence type="predicted"/>
<reference evidence="1" key="1">
    <citation type="journal article" date="2014" name="Int. J. Syst. Evol. Microbiol.">
        <title>Complete genome sequence of Corynebacterium casei LMG S-19264T (=DSM 44701T), isolated from a smear-ripened cheese.</title>
        <authorList>
            <consortium name="US DOE Joint Genome Institute (JGI-PGF)"/>
            <person name="Walter F."/>
            <person name="Albersmeier A."/>
            <person name="Kalinowski J."/>
            <person name="Ruckert C."/>
        </authorList>
    </citation>
    <scope>NUCLEOTIDE SEQUENCE</scope>
    <source>
        <strain evidence="1">CGMCC 4.7368</strain>
    </source>
</reference>
<comment type="caution">
    <text evidence="1">The sequence shown here is derived from an EMBL/GenBank/DDBJ whole genome shotgun (WGS) entry which is preliminary data.</text>
</comment>
<dbReference type="AlphaFoldDB" id="A0A917YYQ5"/>
<reference evidence="1" key="2">
    <citation type="submission" date="2020-09" db="EMBL/GenBank/DDBJ databases">
        <authorList>
            <person name="Sun Q."/>
            <person name="Zhou Y."/>
        </authorList>
    </citation>
    <scope>NUCLEOTIDE SEQUENCE</scope>
    <source>
        <strain evidence="1">CGMCC 4.7368</strain>
    </source>
</reference>
<dbReference type="EMBL" id="BMNH01000008">
    <property type="protein sequence ID" value="GGO70023.1"/>
    <property type="molecule type" value="Genomic_DNA"/>
</dbReference>
<accession>A0A917YYQ5</accession>
<name>A0A917YYQ5_9ACTN</name>
<sequence length="83" mass="9273">MVRTWTGGCSPVRRRAASARSGIWSRTQSVCVRPASASCAACSARLTVGSVANWPHRRWLAMPRRWALARSLALLIGVHRWMR</sequence>
<protein>
    <submittedName>
        <fullName evidence="1">Uncharacterized protein</fullName>
    </submittedName>
</protein>